<dbReference type="Proteomes" id="UP000694005">
    <property type="component" value="Chromosome A06"/>
</dbReference>
<gene>
    <name evidence="2" type="ORF">BRAPAZ1V2_A06P34690.2</name>
</gene>
<name>A0A8D9G7T1_BRACM</name>
<feature type="compositionally biased region" description="Basic and acidic residues" evidence="1">
    <location>
        <begin position="1"/>
        <end position="12"/>
    </location>
</feature>
<evidence type="ECO:0000313" key="2">
    <source>
        <dbReference type="EMBL" id="CAG7871229.1"/>
    </source>
</evidence>
<feature type="compositionally biased region" description="Polar residues" evidence="1">
    <location>
        <begin position="119"/>
        <end position="134"/>
    </location>
</feature>
<sequence length="144" mass="15905">LERKLRQKRSSDGDGNAKATGTRRRRERDGDGNATATRSSDIDGNEIECILSHEADEIETRNLKMLNPQKESQVVIPDTHGRSMCSSLYESHNPASTHLLRSTMIAESIPFSSDKDASEGSTSAVENNTNNSVYESIRKSLNHS</sequence>
<feature type="region of interest" description="Disordered" evidence="1">
    <location>
        <begin position="1"/>
        <end position="45"/>
    </location>
</feature>
<organism evidence="2 3">
    <name type="scientific">Brassica campestris</name>
    <name type="common">Field mustard</name>
    <dbReference type="NCBI Taxonomy" id="3711"/>
    <lineage>
        <taxon>Eukaryota</taxon>
        <taxon>Viridiplantae</taxon>
        <taxon>Streptophyta</taxon>
        <taxon>Embryophyta</taxon>
        <taxon>Tracheophyta</taxon>
        <taxon>Spermatophyta</taxon>
        <taxon>Magnoliopsida</taxon>
        <taxon>eudicotyledons</taxon>
        <taxon>Gunneridae</taxon>
        <taxon>Pentapetalae</taxon>
        <taxon>rosids</taxon>
        <taxon>malvids</taxon>
        <taxon>Brassicales</taxon>
        <taxon>Brassicaceae</taxon>
        <taxon>Brassiceae</taxon>
        <taxon>Brassica</taxon>
    </lineage>
</organism>
<accession>A0A8D9G7T1</accession>
<feature type="region of interest" description="Disordered" evidence="1">
    <location>
        <begin position="111"/>
        <end position="144"/>
    </location>
</feature>
<dbReference type="EMBL" id="LS974622">
    <property type="protein sequence ID" value="CAG7871229.1"/>
    <property type="molecule type" value="Genomic_DNA"/>
</dbReference>
<reference evidence="2 3" key="1">
    <citation type="submission" date="2021-07" db="EMBL/GenBank/DDBJ databases">
        <authorList>
            <consortium name="Genoscope - CEA"/>
            <person name="William W."/>
        </authorList>
    </citation>
    <scope>NUCLEOTIDE SEQUENCE [LARGE SCALE GENOMIC DNA]</scope>
</reference>
<dbReference type="AlphaFoldDB" id="A0A8D9G7T1"/>
<dbReference type="Gramene" id="A06p34690.2_BraZ1">
    <property type="protein sequence ID" value="A06p34690.2_BraZ1.CDS"/>
    <property type="gene ID" value="A06g34690.2_BraZ1"/>
</dbReference>
<evidence type="ECO:0000256" key="1">
    <source>
        <dbReference type="SAM" id="MobiDB-lite"/>
    </source>
</evidence>
<protein>
    <submittedName>
        <fullName evidence="2">Uncharacterized protein</fullName>
    </submittedName>
</protein>
<evidence type="ECO:0000313" key="3">
    <source>
        <dbReference type="Proteomes" id="UP000694005"/>
    </source>
</evidence>
<proteinExistence type="predicted"/>
<feature type="non-terminal residue" evidence="2">
    <location>
        <position position="1"/>
    </location>
</feature>